<gene>
    <name evidence="1" type="ORF">Pr1d_36810</name>
</gene>
<dbReference type="EMBL" id="CP042913">
    <property type="protein sequence ID" value="QEG36367.1"/>
    <property type="molecule type" value="Genomic_DNA"/>
</dbReference>
<dbReference type="AlphaFoldDB" id="A0A5B9QBE7"/>
<sequence length="45" mass="4997">MNKSHYTNIGLLVNIFQGDSQGNSQFLPIRLQFHSIGTTPGLDHV</sequence>
<proteinExistence type="predicted"/>
<name>A0A5B9QBE7_9BACT</name>
<keyword evidence="2" id="KW-1185">Reference proteome</keyword>
<dbReference type="KEGG" id="bgok:Pr1d_36810"/>
<organism evidence="1 2">
    <name type="scientific">Bythopirellula goksoeyrii</name>
    <dbReference type="NCBI Taxonomy" id="1400387"/>
    <lineage>
        <taxon>Bacteria</taxon>
        <taxon>Pseudomonadati</taxon>
        <taxon>Planctomycetota</taxon>
        <taxon>Planctomycetia</taxon>
        <taxon>Pirellulales</taxon>
        <taxon>Lacipirellulaceae</taxon>
        <taxon>Bythopirellula</taxon>
    </lineage>
</organism>
<evidence type="ECO:0000313" key="2">
    <source>
        <dbReference type="Proteomes" id="UP000323917"/>
    </source>
</evidence>
<accession>A0A5B9QBE7</accession>
<reference evidence="1 2" key="1">
    <citation type="submission" date="2019-08" db="EMBL/GenBank/DDBJ databases">
        <title>Deep-cultivation of Planctomycetes and their phenomic and genomic characterization uncovers novel biology.</title>
        <authorList>
            <person name="Wiegand S."/>
            <person name="Jogler M."/>
            <person name="Boedeker C."/>
            <person name="Pinto D."/>
            <person name="Vollmers J."/>
            <person name="Rivas-Marin E."/>
            <person name="Kohn T."/>
            <person name="Peeters S.H."/>
            <person name="Heuer A."/>
            <person name="Rast P."/>
            <person name="Oberbeckmann S."/>
            <person name="Bunk B."/>
            <person name="Jeske O."/>
            <person name="Meyerdierks A."/>
            <person name="Storesund J.E."/>
            <person name="Kallscheuer N."/>
            <person name="Luecker S."/>
            <person name="Lage O.M."/>
            <person name="Pohl T."/>
            <person name="Merkel B.J."/>
            <person name="Hornburger P."/>
            <person name="Mueller R.-W."/>
            <person name="Bruemmer F."/>
            <person name="Labrenz M."/>
            <person name="Spormann A.M."/>
            <person name="Op den Camp H."/>
            <person name="Overmann J."/>
            <person name="Amann R."/>
            <person name="Jetten M.S.M."/>
            <person name="Mascher T."/>
            <person name="Medema M.H."/>
            <person name="Devos D.P."/>
            <person name="Kaster A.-K."/>
            <person name="Ovreas L."/>
            <person name="Rohde M."/>
            <person name="Galperin M.Y."/>
            <person name="Jogler C."/>
        </authorList>
    </citation>
    <scope>NUCLEOTIDE SEQUENCE [LARGE SCALE GENOMIC DNA]</scope>
    <source>
        <strain evidence="1 2">Pr1d</strain>
    </source>
</reference>
<protein>
    <submittedName>
        <fullName evidence="1">Uncharacterized protein</fullName>
    </submittedName>
</protein>
<evidence type="ECO:0000313" key="1">
    <source>
        <dbReference type="EMBL" id="QEG36367.1"/>
    </source>
</evidence>
<dbReference type="Proteomes" id="UP000323917">
    <property type="component" value="Chromosome"/>
</dbReference>